<dbReference type="AlphaFoldDB" id="A0AAW4DQE9"/>
<feature type="transmembrane region" description="Helical" evidence="2">
    <location>
        <begin position="103"/>
        <end position="126"/>
    </location>
</feature>
<dbReference type="EMBL" id="JACCPP010000027">
    <property type="protein sequence ID" value="MBI1708905.1"/>
    <property type="molecule type" value="Genomic_DNA"/>
</dbReference>
<feature type="transmembrane region" description="Helical" evidence="2">
    <location>
        <begin position="48"/>
        <end position="66"/>
    </location>
</feature>
<proteinExistence type="inferred from homology"/>
<dbReference type="RefSeq" id="WP_332871968.1">
    <property type="nucleotide sequence ID" value="NZ_JACCPP010000027.1"/>
</dbReference>
<comment type="similarity">
    <text evidence="1">Belongs to the EamA transporter family.</text>
</comment>
<evidence type="ECO:0000313" key="5">
    <source>
        <dbReference type="Proteomes" id="UP001194414"/>
    </source>
</evidence>
<gene>
    <name evidence="4" type="ORF">HYQ56_1895</name>
</gene>
<sequence length="166" mass="18470">MNQRYKGLTLAVVGACFWGASGTVIQFLAPVFIIIYSSLRSKMWPRRIDAISIVVAVVGTFILATGGRFDQLALSPLACFWGLIAAFSEAINTVLPGKLFKKYGPIPVIGAAMLVAGIAFLPIYFTQPMPKLVPVDVWVIVYVRKYWLNISTLFYLNTFSYLIFVY</sequence>
<feature type="transmembrane region" description="Helical" evidence="2">
    <location>
        <begin position="146"/>
        <end position="165"/>
    </location>
</feature>
<reference evidence="4" key="1">
    <citation type="submission" date="2020-07" db="EMBL/GenBank/DDBJ databases">
        <title>Comparative genomics analyses of Lactobacillus crispatus isolated from different ecological niches.</title>
        <authorList>
            <person name="Mancino W."/>
            <person name="Mancabelli L."/>
            <person name="Lugli G.A."/>
            <person name="Milani C."/>
            <person name="Viappiani A."/>
            <person name="Anzalone R."/>
            <person name="Longhi G."/>
            <person name="Ventura M."/>
            <person name="Turroni F."/>
        </authorList>
    </citation>
    <scope>NUCLEOTIDE SEQUENCE</scope>
    <source>
        <strain evidence="4">LB65</strain>
    </source>
</reference>
<keyword evidence="2" id="KW-1133">Transmembrane helix</keyword>
<comment type="caution">
    <text evidence="4">The sequence shown here is derived from an EMBL/GenBank/DDBJ whole genome shotgun (WGS) entry which is preliminary data.</text>
</comment>
<feature type="transmembrane region" description="Helical" evidence="2">
    <location>
        <begin position="12"/>
        <end position="36"/>
    </location>
</feature>
<accession>A0AAW4DQE9</accession>
<evidence type="ECO:0000259" key="3">
    <source>
        <dbReference type="Pfam" id="PF00892"/>
    </source>
</evidence>
<protein>
    <submittedName>
        <fullName evidence="4">Transport protein</fullName>
    </submittedName>
</protein>
<organism evidence="4 5">
    <name type="scientific">Lactobacillus crispatus</name>
    <dbReference type="NCBI Taxonomy" id="47770"/>
    <lineage>
        <taxon>Bacteria</taxon>
        <taxon>Bacillati</taxon>
        <taxon>Bacillota</taxon>
        <taxon>Bacilli</taxon>
        <taxon>Lactobacillales</taxon>
        <taxon>Lactobacillaceae</taxon>
        <taxon>Lactobacillus</taxon>
    </lineage>
</organism>
<name>A0AAW4DQE9_9LACO</name>
<keyword evidence="2" id="KW-0472">Membrane</keyword>
<evidence type="ECO:0000256" key="2">
    <source>
        <dbReference type="SAM" id="Phobius"/>
    </source>
</evidence>
<dbReference type="Pfam" id="PF00892">
    <property type="entry name" value="EamA"/>
    <property type="match status" value="1"/>
</dbReference>
<dbReference type="GO" id="GO:0016020">
    <property type="term" value="C:membrane"/>
    <property type="evidence" value="ECO:0007669"/>
    <property type="project" value="InterPro"/>
</dbReference>
<feature type="transmembrane region" description="Helical" evidence="2">
    <location>
        <begin position="72"/>
        <end position="91"/>
    </location>
</feature>
<dbReference type="InterPro" id="IPR000620">
    <property type="entry name" value="EamA_dom"/>
</dbReference>
<dbReference type="Proteomes" id="UP001194414">
    <property type="component" value="Unassembled WGS sequence"/>
</dbReference>
<keyword evidence="2" id="KW-0812">Transmembrane</keyword>
<evidence type="ECO:0000256" key="1">
    <source>
        <dbReference type="ARBA" id="ARBA00007362"/>
    </source>
</evidence>
<feature type="domain" description="EamA" evidence="3">
    <location>
        <begin position="78"/>
        <end position="156"/>
    </location>
</feature>
<evidence type="ECO:0000313" key="4">
    <source>
        <dbReference type="EMBL" id="MBI1708905.1"/>
    </source>
</evidence>